<name>A0A644Y2T2_9ZZZZ</name>
<reference evidence="1" key="1">
    <citation type="submission" date="2019-08" db="EMBL/GenBank/DDBJ databases">
        <authorList>
            <person name="Kucharzyk K."/>
            <person name="Murdoch R.W."/>
            <person name="Higgins S."/>
            <person name="Loffler F."/>
        </authorList>
    </citation>
    <scope>NUCLEOTIDE SEQUENCE</scope>
</reference>
<evidence type="ECO:0000313" key="1">
    <source>
        <dbReference type="EMBL" id="MPM20823.1"/>
    </source>
</evidence>
<dbReference type="AlphaFoldDB" id="A0A644Y2T2"/>
<protein>
    <submittedName>
        <fullName evidence="1">Uncharacterized protein</fullName>
    </submittedName>
</protein>
<organism evidence="1">
    <name type="scientific">bioreactor metagenome</name>
    <dbReference type="NCBI Taxonomy" id="1076179"/>
    <lineage>
        <taxon>unclassified sequences</taxon>
        <taxon>metagenomes</taxon>
        <taxon>ecological metagenomes</taxon>
    </lineage>
</organism>
<dbReference type="EMBL" id="VSSQ01003465">
    <property type="protein sequence ID" value="MPM20823.1"/>
    <property type="molecule type" value="Genomic_DNA"/>
</dbReference>
<accession>A0A644Y2T2</accession>
<comment type="caution">
    <text evidence="1">The sequence shown here is derived from an EMBL/GenBank/DDBJ whole genome shotgun (WGS) entry which is preliminary data.</text>
</comment>
<sequence>MTKQQIREVFRACMEQKMLCRTFMKYDDFYRYYVPLGMNERFFLGAEEDDFLLDGFCIRLFRDVKKAEIKNDICLDIIKKEGLLDLLVTPEIDLSSWQTIFSSLSGIGRNIIVEGERADHTAPQFAIGRIERVTAKHLYLRHFDGDGVWQEEPYEIPYSEITSVTFGSRYVEVFSKYLPPLPENFGRI</sequence>
<gene>
    <name evidence="1" type="ORF">SDC9_67259</name>
</gene>
<proteinExistence type="predicted"/>